<sequence length="218" mass="24509">MKEKCITAGDECESVWNLLEDVCYVSGNSCVVIDSTKCNKIIQFLVDQFSEFKDCMCTKDNCSVKTFQVKECSNHQGQPEHSLSTLKFPQQTKSEVTGPTGLLGRNDCFVAKELCRGDDTCSTLYKNFLRACRAETAKCSLPMAGQQCFTAWKELQRTILGNCTCPEPVQRRCTKIWKNIFNNTCLDYAQIFHNPAMSKESYTGEGAQNLIVDKNALE</sequence>
<evidence type="ECO:0000256" key="7">
    <source>
        <dbReference type="ARBA" id="ARBA00023180"/>
    </source>
</evidence>
<evidence type="ECO:0000259" key="8">
    <source>
        <dbReference type="Pfam" id="PF02351"/>
    </source>
</evidence>
<dbReference type="PANTHER" id="PTHR10269">
    <property type="entry name" value="GDNF RECEPTOR ALPHA"/>
    <property type="match status" value="1"/>
</dbReference>
<evidence type="ECO:0000256" key="2">
    <source>
        <dbReference type="ARBA" id="ARBA00005961"/>
    </source>
</evidence>
<organism evidence="9 10">
    <name type="scientific">Phrynosoma platyrhinos</name>
    <name type="common">Desert horned lizard</name>
    <dbReference type="NCBI Taxonomy" id="52577"/>
    <lineage>
        <taxon>Eukaryota</taxon>
        <taxon>Metazoa</taxon>
        <taxon>Chordata</taxon>
        <taxon>Craniata</taxon>
        <taxon>Vertebrata</taxon>
        <taxon>Euteleostomi</taxon>
        <taxon>Lepidosauria</taxon>
        <taxon>Squamata</taxon>
        <taxon>Bifurcata</taxon>
        <taxon>Unidentata</taxon>
        <taxon>Episquamata</taxon>
        <taxon>Toxicofera</taxon>
        <taxon>Iguania</taxon>
        <taxon>Phrynosomatidae</taxon>
        <taxon>Phrynosomatinae</taxon>
        <taxon>Phrynosoma</taxon>
    </lineage>
</organism>
<keyword evidence="4" id="KW-0732">Signal</keyword>
<dbReference type="InterPro" id="IPR003438">
    <property type="entry name" value="GDNF_rcpt"/>
</dbReference>
<keyword evidence="7" id="KW-0325">Glycoprotein</keyword>
<proteinExistence type="inferred from homology"/>
<keyword evidence="6" id="KW-0675">Receptor</keyword>
<dbReference type="Proteomes" id="UP000826234">
    <property type="component" value="Unassembled WGS sequence"/>
</dbReference>
<gene>
    <name evidence="9" type="ORF">JD844_023874</name>
</gene>
<protein>
    <recommendedName>
        <fullName evidence="8">GDNF/GAS1 domain-containing protein</fullName>
    </recommendedName>
</protein>
<evidence type="ECO:0000256" key="4">
    <source>
        <dbReference type="ARBA" id="ARBA00022729"/>
    </source>
</evidence>
<comment type="similarity">
    <text evidence="2">Belongs to the GDNFR family.</text>
</comment>
<evidence type="ECO:0000313" key="10">
    <source>
        <dbReference type="Proteomes" id="UP000826234"/>
    </source>
</evidence>
<dbReference type="Pfam" id="PF02351">
    <property type="entry name" value="GDNF"/>
    <property type="match status" value="1"/>
</dbReference>
<evidence type="ECO:0000256" key="3">
    <source>
        <dbReference type="ARBA" id="ARBA00022475"/>
    </source>
</evidence>
<dbReference type="SUPFAM" id="SSF110035">
    <property type="entry name" value="GDNF receptor-like"/>
    <property type="match status" value="1"/>
</dbReference>
<keyword evidence="5" id="KW-0472">Membrane</keyword>
<dbReference type="EMBL" id="JAIPUX010003289">
    <property type="protein sequence ID" value="KAH0622002.1"/>
    <property type="molecule type" value="Genomic_DNA"/>
</dbReference>
<evidence type="ECO:0000256" key="5">
    <source>
        <dbReference type="ARBA" id="ARBA00023136"/>
    </source>
</evidence>
<name>A0ABQ7SX34_PHRPL</name>
<keyword evidence="3" id="KW-1003">Cell membrane</keyword>
<dbReference type="InterPro" id="IPR037193">
    <property type="entry name" value="GDNF_alpha"/>
</dbReference>
<evidence type="ECO:0000256" key="1">
    <source>
        <dbReference type="ARBA" id="ARBA00004236"/>
    </source>
</evidence>
<evidence type="ECO:0000256" key="6">
    <source>
        <dbReference type="ARBA" id="ARBA00023170"/>
    </source>
</evidence>
<dbReference type="InterPro" id="IPR016017">
    <property type="entry name" value="GDNF/GAS1"/>
</dbReference>
<reference evidence="9 10" key="1">
    <citation type="journal article" date="2022" name="Gigascience">
        <title>A chromosome-level genome assembly and annotation of the desert horned lizard, Phrynosoma platyrhinos, provides insight into chromosomal rearrangements among reptiles.</title>
        <authorList>
            <person name="Koochekian N."/>
            <person name="Ascanio A."/>
            <person name="Farleigh K."/>
            <person name="Card D.C."/>
            <person name="Schield D.R."/>
            <person name="Castoe T.A."/>
            <person name="Jezkova T."/>
        </authorList>
    </citation>
    <scope>NUCLEOTIDE SEQUENCE [LARGE SCALE GENOMIC DNA]</scope>
    <source>
        <strain evidence="9">NK-2021</strain>
    </source>
</reference>
<dbReference type="PANTHER" id="PTHR10269:SF1">
    <property type="entry name" value="GDNF FAMILY RECEPTOR ALPHA-LIKE"/>
    <property type="match status" value="1"/>
</dbReference>
<comment type="subcellular location">
    <subcellularLocation>
        <location evidence="1">Cell membrane</location>
    </subcellularLocation>
</comment>
<keyword evidence="10" id="KW-1185">Reference proteome</keyword>
<accession>A0ABQ7SX34</accession>
<feature type="domain" description="GDNF/GAS1" evidence="8">
    <location>
        <begin position="108"/>
        <end position="185"/>
    </location>
</feature>
<evidence type="ECO:0000313" key="9">
    <source>
        <dbReference type="EMBL" id="KAH0622002.1"/>
    </source>
</evidence>
<comment type="caution">
    <text evidence="9">The sequence shown here is derived from an EMBL/GenBank/DDBJ whole genome shotgun (WGS) entry which is preliminary data.</text>
</comment>